<evidence type="ECO:0000256" key="15">
    <source>
        <dbReference type="RuleBase" id="RU364145"/>
    </source>
</evidence>
<evidence type="ECO:0000256" key="4">
    <source>
        <dbReference type="ARBA" id="ARBA00009241"/>
    </source>
</evidence>
<keyword evidence="6 14" id="KW-0186">Copper</keyword>
<comment type="subcellular location">
    <subcellularLocation>
        <location evidence="2">Mitochondrion intermembrane space</location>
    </subcellularLocation>
    <subcellularLocation>
        <location evidence="1 15">Nucleus</location>
    </subcellularLocation>
</comment>
<dbReference type="AlphaFoldDB" id="A0A6A0HFP2"/>
<dbReference type="Proteomes" id="UP000711488">
    <property type="component" value="Unassembled WGS sequence"/>
</dbReference>
<dbReference type="EMBL" id="JQDR03000336">
    <property type="protein sequence ID" value="KAA0203944.1"/>
    <property type="molecule type" value="Genomic_DNA"/>
</dbReference>
<evidence type="ECO:0000256" key="11">
    <source>
        <dbReference type="ARBA" id="ARBA00023163"/>
    </source>
</evidence>
<comment type="subunit">
    <text evidence="15">Component of the Mediator complex.</text>
</comment>
<keyword evidence="8" id="KW-0496">Mitochondrion</keyword>
<evidence type="ECO:0000313" key="16">
    <source>
        <dbReference type="EMBL" id="KAA0203944.1"/>
    </source>
</evidence>
<evidence type="ECO:0000256" key="1">
    <source>
        <dbReference type="ARBA" id="ARBA00004123"/>
    </source>
</evidence>
<dbReference type="PANTHER" id="PTHR16719:SF0">
    <property type="entry name" value="CYTOCHROME C OXIDASE COPPER CHAPERONE"/>
    <property type="match status" value="1"/>
</dbReference>
<keyword evidence="7 15" id="KW-0805">Transcription regulation</keyword>
<dbReference type="GO" id="GO:0016592">
    <property type="term" value="C:mediator complex"/>
    <property type="evidence" value="ECO:0007669"/>
    <property type="project" value="InterPro"/>
</dbReference>
<evidence type="ECO:0000256" key="7">
    <source>
        <dbReference type="ARBA" id="ARBA00023015"/>
    </source>
</evidence>
<comment type="caution">
    <text evidence="16">The sequence shown here is derived from an EMBL/GenBank/DDBJ whole genome shotgun (WGS) entry which is preliminary data.</text>
</comment>
<protein>
    <recommendedName>
        <fullName evidence="15">Mediator of RNA polymerase II transcription subunit 9</fullName>
    </recommendedName>
    <alternativeName>
        <fullName evidence="15">Mediator complex subunit 9</fullName>
    </alternativeName>
</protein>
<reference evidence="16" key="3">
    <citation type="submission" date="2019-06" db="EMBL/GenBank/DDBJ databases">
        <authorList>
            <person name="Poynton C."/>
            <person name="Hasenbein S."/>
            <person name="Benoit J.B."/>
            <person name="Sepulveda M.S."/>
            <person name="Poelchau M.F."/>
            <person name="Murali S.C."/>
            <person name="Chen S."/>
            <person name="Glastad K.M."/>
            <person name="Werren J.H."/>
            <person name="Vineis J.H."/>
            <person name="Bowen J.L."/>
            <person name="Friedrich M."/>
            <person name="Jones J."/>
            <person name="Robertson H.M."/>
            <person name="Feyereisen R."/>
            <person name="Mechler-Hickson A."/>
            <person name="Mathers N."/>
            <person name="Lee C.E."/>
            <person name="Colbourne J.K."/>
            <person name="Biales A."/>
            <person name="Johnston J.S."/>
            <person name="Wellborn G.A."/>
            <person name="Rosendale A.J."/>
            <person name="Cridge A.G."/>
            <person name="Munoz-Torres M.C."/>
            <person name="Bain P.A."/>
            <person name="Manny A.R."/>
            <person name="Major K.M."/>
            <person name="Lambert F.N."/>
            <person name="Vulpe C.D."/>
            <person name="Tuck P."/>
            <person name="Blalock B.J."/>
            <person name="Lin Y.-Y."/>
            <person name="Smith M.E."/>
            <person name="Ochoa-Acuna H."/>
            <person name="Chen M.-J.M."/>
            <person name="Childers C.P."/>
            <person name="Qu J."/>
            <person name="Dugan S."/>
            <person name="Lee S.L."/>
            <person name="Chao H."/>
            <person name="Dinh H."/>
            <person name="Han Y."/>
            <person name="Doddapaneni H."/>
            <person name="Worley K.C."/>
            <person name="Muzny D.M."/>
            <person name="Gibbs R.A."/>
            <person name="Richards S."/>
        </authorList>
    </citation>
    <scope>NUCLEOTIDE SEQUENCE</scope>
    <source>
        <strain evidence="16">HAZT.00-mixed</strain>
        <tissue evidence="16">Whole organism</tissue>
    </source>
</reference>
<dbReference type="InterPro" id="IPR011425">
    <property type="entry name" value="Med9"/>
</dbReference>
<evidence type="ECO:0000256" key="12">
    <source>
        <dbReference type="ARBA" id="ARBA00023186"/>
    </source>
</evidence>
<evidence type="ECO:0000256" key="14">
    <source>
        <dbReference type="PIRSR" id="PIRSR607745-1"/>
    </source>
</evidence>
<dbReference type="PANTHER" id="PTHR16719">
    <property type="entry name" value="CYTOCHROME C OXIDASE COPPER CHAPERONE"/>
    <property type="match status" value="1"/>
</dbReference>
<dbReference type="GO" id="GO:0005507">
    <property type="term" value="F:copper ion binding"/>
    <property type="evidence" value="ECO:0007669"/>
    <property type="project" value="InterPro"/>
</dbReference>
<gene>
    <name evidence="15" type="primary">MED9</name>
    <name evidence="16" type="ORF">HAZT_HAZT009299</name>
</gene>
<keyword evidence="5 14" id="KW-0479">Metal-binding</keyword>
<accession>A0A6A0HFP2</accession>
<comment type="similarity">
    <text evidence="4">Belongs to the COX17 family.</text>
</comment>
<evidence type="ECO:0000256" key="8">
    <source>
        <dbReference type="ARBA" id="ARBA00023128"/>
    </source>
</evidence>
<feature type="binding site" evidence="14">
    <location>
        <position position="108"/>
    </location>
    <ligand>
        <name>Cu cation</name>
        <dbReference type="ChEBI" id="CHEBI:23378"/>
    </ligand>
</feature>
<dbReference type="GO" id="GO:0016531">
    <property type="term" value="F:copper chaperone activity"/>
    <property type="evidence" value="ECO:0007669"/>
    <property type="project" value="InterPro"/>
</dbReference>
<evidence type="ECO:0000256" key="10">
    <source>
        <dbReference type="ARBA" id="ARBA00023159"/>
    </source>
</evidence>
<dbReference type="InterPro" id="IPR007745">
    <property type="entry name" value="Cyt_c_oxidase_Cu-chaperone"/>
</dbReference>
<keyword evidence="12" id="KW-0143">Chaperone</keyword>
<keyword evidence="9" id="KW-1015">Disulfide bond</keyword>
<keyword evidence="13 15" id="KW-0539">Nucleus</keyword>
<proteinExistence type="inferred from homology"/>
<comment type="function">
    <text evidence="15">Component of the Mediator complex, a coactivator involved in the regulated transcription of nearly all RNA polymerase II-dependent genes. Mediator functions as a bridge to convey information from gene-specific regulatory proteins to the basal RNA polymerase II transcription machinery. Mediator is recruited to promoters by direct interactions with regulatory proteins and serves as a scaffold for the assembly of a functional preinitiation complex with RNA polymerase II and the general transcription factors.</text>
</comment>
<dbReference type="GO" id="GO:0003712">
    <property type="term" value="F:transcription coregulator activity"/>
    <property type="evidence" value="ECO:0007669"/>
    <property type="project" value="InterPro"/>
</dbReference>
<sequence>MVPKLAGVENSPAEQLKKLDALRAQLTLKKKLLSKYKAEDWYPIRRAAKLTAYAIQKSKIAAERAIESELAKKPSNFQKRFTDELKEGFKDLEKKRFEEKPKPKCKACCACPETKQVRDACIVEKGEENCSELIEAHKK</sequence>
<dbReference type="SUPFAM" id="SSF47072">
    <property type="entry name" value="Cysteine alpha-hairpin motif"/>
    <property type="match status" value="1"/>
</dbReference>
<dbReference type="InterPro" id="IPR009069">
    <property type="entry name" value="Cys_alpha_HP_mot_SF"/>
</dbReference>
<feature type="binding site" evidence="14">
    <location>
        <position position="109"/>
    </location>
    <ligand>
        <name>Cu cation</name>
        <dbReference type="ChEBI" id="CHEBI:23378"/>
    </ligand>
</feature>
<evidence type="ECO:0000256" key="5">
    <source>
        <dbReference type="ARBA" id="ARBA00022723"/>
    </source>
</evidence>
<dbReference type="Gene3D" id="1.10.287.1130">
    <property type="entry name" value="CytochromE C oxidase copper chaperone"/>
    <property type="match status" value="1"/>
</dbReference>
<dbReference type="Pfam" id="PF07544">
    <property type="entry name" value="Med9"/>
    <property type="match status" value="1"/>
</dbReference>
<name>A0A6A0HFP2_HYAAZ</name>
<reference evidence="16" key="2">
    <citation type="journal article" date="2018" name="Environ. Sci. Technol.">
        <title>The Toxicogenome of Hyalella azteca: A Model for Sediment Ecotoxicology and Evolutionary Toxicology.</title>
        <authorList>
            <person name="Poynton H.C."/>
            <person name="Hasenbein S."/>
            <person name="Benoit J.B."/>
            <person name="Sepulveda M.S."/>
            <person name="Poelchau M.F."/>
            <person name="Hughes D.S.T."/>
            <person name="Murali S.C."/>
            <person name="Chen S."/>
            <person name="Glastad K.M."/>
            <person name="Goodisman M.A.D."/>
            <person name="Werren J.H."/>
            <person name="Vineis J.H."/>
            <person name="Bowen J.L."/>
            <person name="Friedrich M."/>
            <person name="Jones J."/>
            <person name="Robertson H.M."/>
            <person name="Feyereisen R."/>
            <person name="Mechler-Hickson A."/>
            <person name="Mathers N."/>
            <person name="Lee C.E."/>
            <person name="Colbourne J.K."/>
            <person name="Biales A."/>
            <person name="Johnston J.S."/>
            <person name="Wellborn G.A."/>
            <person name="Rosendale A.J."/>
            <person name="Cridge A.G."/>
            <person name="Munoz-Torres M.C."/>
            <person name="Bain P.A."/>
            <person name="Manny A.R."/>
            <person name="Major K.M."/>
            <person name="Lambert F.N."/>
            <person name="Vulpe C.D."/>
            <person name="Tuck P."/>
            <person name="Blalock B.J."/>
            <person name="Lin Y.Y."/>
            <person name="Smith M.E."/>
            <person name="Ochoa-Acuna H."/>
            <person name="Chen M.M."/>
            <person name="Childers C.P."/>
            <person name="Qu J."/>
            <person name="Dugan S."/>
            <person name="Lee S.L."/>
            <person name="Chao H."/>
            <person name="Dinh H."/>
            <person name="Han Y."/>
            <person name="Doddapaneni H."/>
            <person name="Worley K.C."/>
            <person name="Muzny D.M."/>
            <person name="Gibbs R.A."/>
            <person name="Richards S."/>
        </authorList>
    </citation>
    <scope>NUCLEOTIDE SEQUENCE</scope>
    <source>
        <strain evidence="16">HAZT.00-mixed</strain>
        <tissue evidence="16">Whole organism</tissue>
    </source>
</reference>
<evidence type="ECO:0000256" key="3">
    <source>
        <dbReference type="ARBA" id="ARBA00008089"/>
    </source>
</evidence>
<organism evidence="16">
    <name type="scientific">Hyalella azteca</name>
    <name type="common">Amphipod</name>
    <dbReference type="NCBI Taxonomy" id="294128"/>
    <lineage>
        <taxon>Eukaryota</taxon>
        <taxon>Metazoa</taxon>
        <taxon>Ecdysozoa</taxon>
        <taxon>Arthropoda</taxon>
        <taxon>Crustacea</taxon>
        <taxon>Multicrustacea</taxon>
        <taxon>Malacostraca</taxon>
        <taxon>Eumalacostraca</taxon>
        <taxon>Peracarida</taxon>
        <taxon>Amphipoda</taxon>
        <taxon>Senticaudata</taxon>
        <taxon>Talitrida</taxon>
        <taxon>Talitroidea</taxon>
        <taxon>Hyalellidae</taxon>
        <taxon>Hyalella</taxon>
    </lineage>
</organism>
<dbReference type="Pfam" id="PF05051">
    <property type="entry name" value="COX17"/>
    <property type="match status" value="1"/>
</dbReference>
<dbReference type="GO" id="GO:0006357">
    <property type="term" value="P:regulation of transcription by RNA polymerase II"/>
    <property type="evidence" value="ECO:0007669"/>
    <property type="project" value="InterPro"/>
</dbReference>
<comment type="similarity">
    <text evidence="3 15">Belongs to the Mediator complex subunit 9 family.</text>
</comment>
<keyword evidence="10 15" id="KW-0010">Activator</keyword>
<evidence type="ECO:0000256" key="9">
    <source>
        <dbReference type="ARBA" id="ARBA00023157"/>
    </source>
</evidence>
<reference evidence="16" key="1">
    <citation type="submission" date="2014-08" db="EMBL/GenBank/DDBJ databases">
        <authorList>
            <person name="Murali S."/>
            <person name="Richards S."/>
            <person name="Bandaranaike D."/>
            <person name="Bellair M."/>
            <person name="Blankenburg K."/>
            <person name="Chao H."/>
            <person name="Dinh H."/>
            <person name="Doddapaneni H."/>
            <person name="Dugan-Rocha S."/>
            <person name="Elkadiri S."/>
            <person name="Gnanaolivu R."/>
            <person name="Hughes D."/>
            <person name="Lee S."/>
            <person name="Li M."/>
            <person name="Ming W."/>
            <person name="Munidasa M."/>
            <person name="Muniz J."/>
            <person name="Nguyen L."/>
            <person name="Osuji N."/>
            <person name="Pu L.-L."/>
            <person name="Puazo M."/>
            <person name="Skinner E."/>
            <person name="Qu C."/>
            <person name="Quiroz J."/>
            <person name="Raj R."/>
            <person name="Weissenberger G."/>
            <person name="Xin Y."/>
            <person name="Zou X."/>
            <person name="Han Y."/>
            <person name="Worley K."/>
            <person name="Muzny D."/>
            <person name="Gibbs R."/>
        </authorList>
    </citation>
    <scope>NUCLEOTIDE SEQUENCE</scope>
    <source>
        <strain evidence="16">HAZT.00-mixed</strain>
        <tissue evidence="16">Whole organism</tissue>
    </source>
</reference>
<dbReference type="GO" id="GO:0033617">
    <property type="term" value="P:mitochondrial respiratory chain complex IV assembly"/>
    <property type="evidence" value="ECO:0007669"/>
    <property type="project" value="TreeGrafter"/>
</dbReference>
<evidence type="ECO:0000256" key="6">
    <source>
        <dbReference type="ARBA" id="ARBA00023008"/>
    </source>
</evidence>
<evidence type="ECO:0000256" key="13">
    <source>
        <dbReference type="ARBA" id="ARBA00023242"/>
    </source>
</evidence>
<dbReference type="GO" id="GO:0005758">
    <property type="term" value="C:mitochondrial intermembrane space"/>
    <property type="evidence" value="ECO:0007669"/>
    <property type="project" value="UniProtKB-SubCell"/>
</dbReference>
<evidence type="ECO:0000256" key="2">
    <source>
        <dbReference type="ARBA" id="ARBA00004569"/>
    </source>
</evidence>
<keyword evidence="11 15" id="KW-0804">Transcription</keyword>